<dbReference type="EMBL" id="ANOH01000051">
    <property type="protein sequence ID" value="EMI57929.1"/>
    <property type="molecule type" value="Genomic_DNA"/>
</dbReference>
<dbReference type="InterPro" id="IPR003594">
    <property type="entry name" value="HATPase_dom"/>
</dbReference>
<dbReference type="PROSITE" id="PS50109">
    <property type="entry name" value="HIS_KIN"/>
    <property type="match status" value="1"/>
</dbReference>
<evidence type="ECO:0000256" key="5">
    <source>
        <dbReference type="ARBA" id="ARBA00022741"/>
    </source>
</evidence>
<evidence type="ECO:0000259" key="10">
    <source>
        <dbReference type="PROSITE" id="PS50109"/>
    </source>
</evidence>
<sequence length="290" mass="31069">MQKMPDSRANVRPMNSNSAAAPAPIPEDAREANTTADAQIQAMKEQIRHLQSLASLGELTGTATHEFNNVLMTVINYAKLGLRNQDTASRDKALTKILEASERAAKITNTILAQARNRTDAKEPTDLAALVRDTLVLMQREMQKYRISVELDIADELPMISASGNQIQRLLLNLMTNARQAMGEGGTLLIRVIASRTADAPSAQPTHVELTVRDSGSGIPEDVLPRIFDPYFSTKAGPDESGKGGTGLGLAACKDIIDEHGGRVRVESSVGRGTAFVISFPIAAAKQAAA</sequence>
<name>M5U9G0_9BACT</name>
<dbReference type="PRINTS" id="PR00344">
    <property type="entry name" value="BCTRLSENSOR"/>
</dbReference>
<keyword evidence="6 11" id="KW-0418">Kinase</keyword>
<dbReference type="Pfam" id="PF00512">
    <property type="entry name" value="HisKA"/>
    <property type="match status" value="1"/>
</dbReference>
<evidence type="ECO:0000256" key="2">
    <source>
        <dbReference type="ARBA" id="ARBA00012438"/>
    </source>
</evidence>
<dbReference type="Pfam" id="PF02518">
    <property type="entry name" value="HATPase_c"/>
    <property type="match status" value="1"/>
</dbReference>
<evidence type="ECO:0000256" key="7">
    <source>
        <dbReference type="ARBA" id="ARBA00022840"/>
    </source>
</evidence>
<evidence type="ECO:0000256" key="9">
    <source>
        <dbReference type="SAM" id="MobiDB-lite"/>
    </source>
</evidence>
<dbReference type="PANTHER" id="PTHR43065:SF46">
    <property type="entry name" value="C4-DICARBOXYLATE TRANSPORT SENSOR PROTEIN DCTB"/>
    <property type="match status" value="1"/>
</dbReference>
<dbReference type="Gene3D" id="3.30.565.10">
    <property type="entry name" value="Histidine kinase-like ATPase, C-terminal domain"/>
    <property type="match status" value="1"/>
</dbReference>
<evidence type="ECO:0000256" key="6">
    <source>
        <dbReference type="ARBA" id="ARBA00022777"/>
    </source>
</evidence>
<evidence type="ECO:0000256" key="4">
    <source>
        <dbReference type="ARBA" id="ARBA00022679"/>
    </source>
</evidence>
<evidence type="ECO:0000313" key="11">
    <source>
        <dbReference type="EMBL" id="EMI57929.1"/>
    </source>
</evidence>
<dbReference type="PATRIC" id="fig|1263870.3.peg.691"/>
<comment type="catalytic activity">
    <reaction evidence="1">
        <text>ATP + protein L-histidine = ADP + protein N-phospho-L-histidine.</text>
        <dbReference type="EC" id="2.7.13.3"/>
    </reaction>
</comment>
<dbReference type="InterPro" id="IPR004358">
    <property type="entry name" value="Sig_transdc_His_kin-like_C"/>
</dbReference>
<dbReference type="InterPro" id="IPR003661">
    <property type="entry name" value="HisK_dim/P_dom"/>
</dbReference>
<keyword evidence="3" id="KW-0597">Phosphoprotein</keyword>
<protein>
    <recommendedName>
        <fullName evidence="2">histidine kinase</fullName>
        <ecNumber evidence="2">2.7.13.3</ecNumber>
    </recommendedName>
</protein>
<accession>M5U9G0</accession>
<dbReference type="SMART" id="SM00387">
    <property type="entry name" value="HATPase_c"/>
    <property type="match status" value="1"/>
</dbReference>
<reference evidence="11 12" key="1">
    <citation type="journal article" date="2013" name="Mar. Genomics">
        <title>Expression of sulfatases in Rhodopirellula baltica and the diversity of sulfatases in the genus Rhodopirellula.</title>
        <authorList>
            <person name="Wegner C.E."/>
            <person name="Richter-Heitmann T."/>
            <person name="Klindworth A."/>
            <person name="Klockow C."/>
            <person name="Richter M."/>
            <person name="Achstetter T."/>
            <person name="Glockner F.O."/>
            <person name="Harder J."/>
        </authorList>
    </citation>
    <scope>NUCLEOTIDE SEQUENCE [LARGE SCALE GENOMIC DNA]</scope>
    <source>
        <strain evidence="11 12">SM41</strain>
    </source>
</reference>
<evidence type="ECO:0000313" key="12">
    <source>
        <dbReference type="Proteomes" id="UP000011885"/>
    </source>
</evidence>
<dbReference type="GO" id="GO:0005524">
    <property type="term" value="F:ATP binding"/>
    <property type="evidence" value="ECO:0007669"/>
    <property type="project" value="UniProtKB-KW"/>
</dbReference>
<dbReference type="SUPFAM" id="SSF47384">
    <property type="entry name" value="Homodimeric domain of signal transducing histidine kinase"/>
    <property type="match status" value="1"/>
</dbReference>
<evidence type="ECO:0000256" key="1">
    <source>
        <dbReference type="ARBA" id="ARBA00000085"/>
    </source>
</evidence>
<dbReference type="Proteomes" id="UP000011885">
    <property type="component" value="Unassembled WGS sequence"/>
</dbReference>
<evidence type="ECO:0000256" key="8">
    <source>
        <dbReference type="ARBA" id="ARBA00023012"/>
    </source>
</evidence>
<dbReference type="GO" id="GO:0000155">
    <property type="term" value="F:phosphorelay sensor kinase activity"/>
    <property type="evidence" value="ECO:0007669"/>
    <property type="project" value="InterPro"/>
</dbReference>
<keyword evidence="4" id="KW-0808">Transferase</keyword>
<keyword evidence="12" id="KW-1185">Reference proteome</keyword>
<dbReference type="SUPFAM" id="SSF55874">
    <property type="entry name" value="ATPase domain of HSP90 chaperone/DNA topoisomerase II/histidine kinase"/>
    <property type="match status" value="1"/>
</dbReference>
<gene>
    <name evidence="11" type="ORF">RSSM_00631</name>
</gene>
<comment type="caution">
    <text evidence="11">The sequence shown here is derived from an EMBL/GenBank/DDBJ whole genome shotgun (WGS) entry which is preliminary data.</text>
</comment>
<feature type="domain" description="Histidine kinase" evidence="10">
    <location>
        <begin position="62"/>
        <end position="284"/>
    </location>
</feature>
<dbReference type="PANTHER" id="PTHR43065">
    <property type="entry name" value="SENSOR HISTIDINE KINASE"/>
    <property type="match status" value="1"/>
</dbReference>
<dbReference type="InterPro" id="IPR005467">
    <property type="entry name" value="His_kinase_dom"/>
</dbReference>
<evidence type="ECO:0000256" key="3">
    <source>
        <dbReference type="ARBA" id="ARBA00022553"/>
    </source>
</evidence>
<dbReference type="Gene3D" id="1.10.287.130">
    <property type="match status" value="1"/>
</dbReference>
<dbReference type="InterPro" id="IPR036097">
    <property type="entry name" value="HisK_dim/P_sf"/>
</dbReference>
<dbReference type="InterPro" id="IPR036890">
    <property type="entry name" value="HATPase_C_sf"/>
</dbReference>
<dbReference type="AlphaFoldDB" id="M5U9G0"/>
<dbReference type="SMART" id="SM00388">
    <property type="entry name" value="HisKA"/>
    <property type="match status" value="1"/>
</dbReference>
<organism evidence="11 12">
    <name type="scientific">Rhodopirellula sallentina SM41</name>
    <dbReference type="NCBI Taxonomy" id="1263870"/>
    <lineage>
        <taxon>Bacteria</taxon>
        <taxon>Pseudomonadati</taxon>
        <taxon>Planctomycetota</taxon>
        <taxon>Planctomycetia</taxon>
        <taxon>Pirellulales</taxon>
        <taxon>Pirellulaceae</taxon>
        <taxon>Rhodopirellula</taxon>
    </lineage>
</organism>
<keyword evidence="7" id="KW-0067">ATP-binding</keyword>
<dbReference type="EC" id="2.7.13.3" evidence="2"/>
<proteinExistence type="predicted"/>
<feature type="region of interest" description="Disordered" evidence="9">
    <location>
        <begin position="1"/>
        <end position="35"/>
    </location>
</feature>
<keyword evidence="8" id="KW-0902">Two-component regulatory system</keyword>
<keyword evidence="5" id="KW-0547">Nucleotide-binding</keyword>